<dbReference type="Proteomes" id="UP000233469">
    <property type="component" value="Unassembled WGS sequence"/>
</dbReference>
<accession>A0A2N1M7K2</accession>
<proteinExistence type="predicted"/>
<reference evidence="1 2" key="1">
    <citation type="submission" date="2016-04" db="EMBL/GenBank/DDBJ databases">
        <title>Genome analyses suggest a sexual origin of heterokaryosis in a supposedly ancient asexual fungus.</title>
        <authorList>
            <person name="Ropars J."/>
            <person name="Sedzielewska K."/>
            <person name="Noel J."/>
            <person name="Charron P."/>
            <person name="Farinelli L."/>
            <person name="Marton T."/>
            <person name="Kruger M."/>
            <person name="Pelin A."/>
            <person name="Brachmann A."/>
            <person name="Corradi N."/>
        </authorList>
    </citation>
    <scope>NUCLEOTIDE SEQUENCE [LARGE SCALE GENOMIC DNA]</scope>
    <source>
        <strain evidence="1 2">C2</strain>
    </source>
</reference>
<sequence>MNIDSNAQIRYGNDLSEYIPRLYRLLDLCKDDCLNHLADKIIISKDSLKKLCNDIAPLSFKSISEIDYTKLNSTSFRLIGCYGNHILIAKLLLNGDIINQQLYDLLNASVSMNNTNTPSLRPGIYLLIVNTDLALVIHWPEIGCYEESASSKLKKNMINLHRYLTKLTDHQLCFMNDKDLESFDWNHLKSDDDDDICYEFEVKKTQEEREDFKIYPGFEVNLSEKITTEINNNIQDDIHLYPIVVESATNQSFVTRHLIKTASQLRPSAPIFTAFDFQRELQTRLKGRKLHINRETMNIKSLEILIKHGLKMEDELLGPLRNVIAAAKMKYDKRKDQEKDEINKDIEIISNLAWKKLRDSYRPFEELLGQETSEHKNINDEGKYI</sequence>
<dbReference type="AlphaFoldDB" id="A0A2N1M7K2"/>
<dbReference type="VEuPathDB" id="FungiDB:RhiirA1_533513"/>
<organism evidence="1 2">
    <name type="scientific">Rhizophagus irregularis</name>
    <dbReference type="NCBI Taxonomy" id="588596"/>
    <lineage>
        <taxon>Eukaryota</taxon>
        <taxon>Fungi</taxon>
        <taxon>Fungi incertae sedis</taxon>
        <taxon>Mucoromycota</taxon>
        <taxon>Glomeromycotina</taxon>
        <taxon>Glomeromycetes</taxon>
        <taxon>Glomerales</taxon>
        <taxon>Glomeraceae</taxon>
        <taxon>Rhizophagus</taxon>
    </lineage>
</organism>
<reference evidence="1 2" key="2">
    <citation type="submission" date="2017-10" db="EMBL/GenBank/DDBJ databases">
        <title>Extensive intraspecific genome diversity in a model arbuscular mycorrhizal fungus.</title>
        <authorList>
            <person name="Chen E.C.H."/>
            <person name="Morin E."/>
            <person name="Baudet D."/>
            <person name="Noel J."/>
            <person name="Ndikumana S."/>
            <person name="Charron P."/>
            <person name="St-Onge C."/>
            <person name="Giorgi J."/>
            <person name="Grigoriev I.V."/>
            <person name="Roux C."/>
            <person name="Martin F.M."/>
            <person name="Corradi N."/>
        </authorList>
    </citation>
    <scope>NUCLEOTIDE SEQUENCE [LARGE SCALE GENOMIC DNA]</scope>
    <source>
        <strain evidence="1 2">C2</strain>
    </source>
</reference>
<evidence type="ECO:0000313" key="1">
    <source>
        <dbReference type="EMBL" id="PKK57603.1"/>
    </source>
</evidence>
<dbReference type="VEuPathDB" id="FungiDB:FUN_021275"/>
<comment type="caution">
    <text evidence="1">The sequence shown here is derived from an EMBL/GenBank/DDBJ whole genome shotgun (WGS) entry which is preliminary data.</text>
</comment>
<dbReference type="EMBL" id="LLXL01004246">
    <property type="protein sequence ID" value="PKK57603.1"/>
    <property type="molecule type" value="Genomic_DNA"/>
</dbReference>
<name>A0A2N1M7K2_9GLOM</name>
<dbReference type="VEuPathDB" id="FungiDB:RhiirFUN_003111"/>
<evidence type="ECO:0000313" key="2">
    <source>
        <dbReference type="Proteomes" id="UP000233469"/>
    </source>
</evidence>
<protein>
    <submittedName>
        <fullName evidence="1">Uncharacterized protein</fullName>
    </submittedName>
</protein>
<gene>
    <name evidence="1" type="ORF">RhiirC2_858154</name>
</gene>